<dbReference type="InterPro" id="IPR045864">
    <property type="entry name" value="aa-tRNA-synth_II/BPL/LPL"/>
</dbReference>
<evidence type="ECO:0000313" key="5">
    <source>
        <dbReference type="EMBL" id="KAB8127150.1"/>
    </source>
</evidence>
<dbReference type="Gene3D" id="3.30.930.10">
    <property type="entry name" value="Bira Bifunctional Protein, Domain 2"/>
    <property type="match status" value="1"/>
</dbReference>
<evidence type="ECO:0000256" key="3">
    <source>
        <dbReference type="HAMAP-Rule" id="MF_02119"/>
    </source>
</evidence>
<dbReference type="SUPFAM" id="SSF55681">
    <property type="entry name" value="Class II aaRS and biotin synthetases"/>
    <property type="match status" value="1"/>
</dbReference>
<organism evidence="5 6">
    <name type="scientific">Gracilibacillus oryzae</name>
    <dbReference type="NCBI Taxonomy" id="1672701"/>
    <lineage>
        <taxon>Bacteria</taxon>
        <taxon>Bacillati</taxon>
        <taxon>Bacillota</taxon>
        <taxon>Bacilli</taxon>
        <taxon>Bacillales</taxon>
        <taxon>Bacillaceae</taxon>
        <taxon>Gracilibacillus</taxon>
    </lineage>
</organism>
<dbReference type="PROSITE" id="PS51733">
    <property type="entry name" value="BPL_LPL_CATALYTIC"/>
    <property type="match status" value="1"/>
</dbReference>
<protein>
    <recommendedName>
        <fullName evidence="3">Octanoyl-[GcvH]:protein N-octanoyltransferase</fullName>
        <ecNumber evidence="3">2.3.1.204</ecNumber>
    </recommendedName>
    <alternativeName>
        <fullName evidence="3">Octanoyl-[GcvH]:E2 amidotransferase</fullName>
    </alternativeName>
</protein>
<comment type="miscellaneous">
    <text evidence="3">The reaction proceeds via a thioester-linked acyl-enzyme intermediate.</text>
</comment>
<gene>
    <name evidence="3" type="primary">lipL</name>
    <name evidence="5" type="ORF">F9U64_18305</name>
</gene>
<dbReference type="InterPro" id="IPR024897">
    <property type="entry name" value="LipL"/>
</dbReference>
<dbReference type="PANTHER" id="PTHR43679">
    <property type="entry name" value="OCTANOYLTRANSFERASE LIPM-RELATED"/>
    <property type="match status" value="1"/>
</dbReference>
<evidence type="ECO:0000256" key="1">
    <source>
        <dbReference type="ARBA" id="ARBA00022679"/>
    </source>
</evidence>
<comment type="pathway">
    <text evidence="3">Protein modification; protein lipoylation via endogenous pathway; protein N(6)-(lipoyl)lysine from octanoyl-[acyl-carrier-protein].</text>
</comment>
<dbReference type="GO" id="GO:0009107">
    <property type="term" value="P:lipoate biosynthetic process"/>
    <property type="evidence" value="ECO:0007669"/>
    <property type="project" value="UniProtKB-UniRule"/>
</dbReference>
<dbReference type="AlphaFoldDB" id="A0A7C8GR76"/>
<evidence type="ECO:0000256" key="2">
    <source>
        <dbReference type="ARBA" id="ARBA00023315"/>
    </source>
</evidence>
<comment type="similarity">
    <text evidence="3">Belongs to the octanoyltransferase LipL family.</text>
</comment>
<dbReference type="GO" id="GO:0016874">
    <property type="term" value="F:ligase activity"/>
    <property type="evidence" value="ECO:0007669"/>
    <property type="project" value="UniProtKB-KW"/>
</dbReference>
<comment type="function">
    <text evidence="3">Catalyzes the amidotransfer (transamidation) of the octanoyl moiety from octanoyl-GcvH to the lipoyl domain of the E2 subunit of lipoate-dependent enzymes.</text>
</comment>
<name>A0A7C8GR76_9BACI</name>
<feature type="site" description="Lowers pKa of active site Cys" evidence="3">
    <location>
        <position position="160"/>
    </location>
</feature>
<keyword evidence="5" id="KW-0436">Ligase</keyword>
<dbReference type="GO" id="GO:0009249">
    <property type="term" value="P:protein lipoylation"/>
    <property type="evidence" value="ECO:0007669"/>
    <property type="project" value="UniProtKB-UniRule"/>
</dbReference>
<dbReference type="CDD" id="cd16443">
    <property type="entry name" value="LplA"/>
    <property type="match status" value="1"/>
</dbReference>
<dbReference type="InterPro" id="IPR004143">
    <property type="entry name" value="BPL_LPL_catalytic"/>
</dbReference>
<keyword evidence="2 3" id="KW-0012">Acyltransferase</keyword>
<dbReference type="Proteomes" id="UP000480246">
    <property type="component" value="Unassembled WGS sequence"/>
</dbReference>
<dbReference type="EMBL" id="WEID01000095">
    <property type="protein sequence ID" value="KAB8127150.1"/>
    <property type="molecule type" value="Genomic_DNA"/>
</dbReference>
<feature type="active site" description="Acyl-thioester intermediate" evidence="3">
    <location>
        <position position="148"/>
    </location>
</feature>
<evidence type="ECO:0000259" key="4">
    <source>
        <dbReference type="PROSITE" id="PS51733"/>
    </source>
</evidence>
<evidence type="ECO:0000313" key="6">
    <source>
        <dbReference type="Proteomes" id="UP000480246"/>
    </source>
</evidence>
<dbReference type="EC" id="2.3.1.204" evidence="3"/>
<keyword evidence="6" id="KW-1185">Reference proteome</keyword>
<dbReference type="OrthoDB" id="2080934at2"/>
<dbReference type="PANTHER" id="PTHR43679:SF2">
    <property type="entry name" value="OCTANOYL-[GCVH]:PROTEIN N-OCTANOYLTRANSFERASE"/>
    <property type="match status" value="1"/>
</dbReference>
<keyword evidence="1 3" id="KW-0808">Transferase</keyword>
<dbReference type="GO" id="GO:0033819">
    <property type="term" value="F:lipoyl(octanoyl) transferase activity"/>
    <property type="evidence" value="ECO:0007669"/>
    <property type="project" value="InterPro"/>
</dbReference>
<dbReference type="Pfam" id="PF21948">
    <property type="entry name" value="LplA-B_cat"/>
    <property type="match status" value="1"/>
</dbReference>
<reference evidence="5 6" key="1">
    <citation type="submission" date="2019-10" db="EMBL/GenBank/DDBJ databases">
        <title>Gracilibacillus sp. nov. isolated from rice seeds.</title>
        <authorList>
            <person name="He S."/>
        </authorList>
    </citation>
    <scope>NUCLEOTIDE SEQUENCE [LARGE SCALE GENOMIC DNA]</scope>
    <source>
        <strain evidence="5 6">TD8</strain>
    </source>
</reference>
<dbReference type="HAMAP" id="MF_02119">
    <property type="entry name" value="LipL"/>
    <property type="match status" value="1"/>
</dbReference>
<dbReference type="RefSeq" id="WP_153406335.1">
    <property type="nucleotide sequence ID" value="NZ_ML762444.1"/>
</dbReference>
<accession>A0A7C8GR76</accession>
<comment type="catalytic activity">
    <reaction evidence="3">
        <text>N(6)-octanoyl-L-lysyl-[glycine-cleavage complex H protein] + L-lysyl-[lipoyl-carrier protein] = N(6)-octanoyl-L-lysyl-[lipoyl-carrier protein] + L-lysyl-[glycine-cleavage complex H protein]</text>
        <dbReference type="Rhea" id="RHEA:20213"/>
        <dbReference type="Rhea" id="RHEA-COMP:10500"/>
        <dbReference type="Rhea" id="RHEA-COMP:10501"/>
        <dbReference type="Rhea" id="RHEA-COMP:10503"/>
        <dbReference type="Rhea" id="RHEA-COMP:10504"/>
        <dbReference type="ChEBI" id="CHEBI:29969"/>
        <dbReference type="ChEBI" id="CHEBI:78809"/>
        <dbReference type="EC" id="2.3.1.204"/>
    </reaction>
</comment>
<proteinExistence type="inferred from homology"/>
<comment type="caution">
    <text evidence="5">The sequence shown here is derived from an EMBL/GenBank/DDBJ whole genome shotgun (WGS) entry which is preliminary data.</text>
</comment>
<dbReference type="InterPro" id="IPR050664">
    <property type="entry name" value="Octanoyltrans_LipM/LipL"/>
</dbReference>
<feature type="domain" description="BPL/LPL catalytic" evidence="4">
    <location>
        <begin position="44"/>
        <end position="228"/>
    </location>
</feature>
<sequence length="273" mass="30552">MKDWQNFFNDKKIRMIDHSDPASLGTAIASFAVDDTLCESVGRTSDSVACRFWVHDNTVVLGIIDSRLPHLAEAVAFLQKEGFKAVVRNSGGLAVVLDRGVLNFSLILPDSKEMGIHSGYELMTAFVQEMYRDVTDQIEAFEVTGSYCPGDYDLSIGGKKFAGISQRRVKNGIAVQIYLCIEGSGQARADLVREFYVRGQAAFDERFDYPVVEPDTMRSLADLVGVPLTVEDGKRRVLDLLGDWYEQDITAAELPVFEKRMKQMVDRNEKAFK</sequence>